<dbReference type="PROSITE" id="PS50303">
    <property type="entry name" value="PUM_HD"/>
    <property type="match status" value="1"/>
</dbReference>
<dbReference type="PANTHER" id="PTHR12537">
    <property type="entry name" value="RNA BINDING PROTEIN PUMILIO-RELATED"/>
    <property type="match status" value="1"/>
</dbReference>
<proteinExistence type="predicted"/>
<dbReference type="SMART" id="SM00025">
    <property type="entry name" value="Pumilio"/>
    <property type="match status" value="3"/>
</dbReference>
<dbReference type="Pfam" id="PF00806">
    <property type="entry name" value="PUF"/>
    <property type="match status" value="3"/>
</dbReference>
<evidence type="ECO:0000256" key="2">
    <source>
        <dbReference type="PROSITE-ProRule" id="PRU00317"/>
    </source>
</evidence>
<organism evidence="4 5">
    <name type="scientific">Prorocentrum cordatum</name>
    <dbReference type="NCBI Taxonomy" id="2364126"/>
    <lineage>
        <taxon>Eukaryota</taxon>
        <taxon>Sar</taxon>
        <taxon>Alveolata</taxon>
        <taxon>Dinophyceae</taxon>
        <taxon>Prorocentrales</taxon>
        <taxon>Prorocentraceae</taxon>
        <taxon>Prorocentrum</taxon>
    </lineage>
</organism>
<dbReference type="PROSITE" id="PS50302">
    <property type="entry name" value="PUM"/>
    <property type="match status" value="1"/>
</dbReference>
<reference evidence="4" key="1">
    <citation type="submission" date="2023-10" db="EMBL/GenBank/DDBJ databases">
        <authorList>
            <person name="Chen Y."/>
            <person name="Shah S."/>
            <person name="Dougan E. K."/>
            <person name="Thang M."/>
            <person name="Chan C."/>
        </authorList>
    </citation>
    <scope>NUCLEOTIDE SEQUENCE [LARGE SCALE GENOMIC DNA]</scope>
</reference>
<accession>A0ABN9W3E0</accession>
<evidence type="ECO:0000259" key="3">
    <source>
        <dbReference type="PROSITE" id="PS50303"/>
    </source>
</evidence>
<keyword evidence="5" id="KW-1185">Reference proteome</keyword>
<dbReference type="InterPro" id="IPR011989">
    <property type="entry name" value="ARM-like"/>
</dbReference>
<name>A0ABN9W3E0_9DINO</name>
<dbReference type="SUPFAM" id="SSF48371">
    <property type="entry name" value="ARM repeat"/>
    <property type="match status" value="1"/>
</dbReference>
<protein>
    <recommendedName>
        <fullName evidence="3">PUM-HD domain-containing protein</fullName>
    </recommendedName>
</protein>
<dbReference type="PANTHER" id="PTHR12537:SF12">
    <property type="entry name" value="MATERNAL PROTEIN PUMILIO"/>
    <property type="match status" value="1"/>
</dbReference>
<comment type="caution">
    <text evidence="4">The sequence shown here is derived from an EMBL/GenBank/DDBJ whole genome shotgun (WGS) entry which is preliminary data.</text>
</comment>
<dbReference type="EMBL" id="CAUYUJ010018093">
    <property type="protein sequence ID" value="CAK0880585.1"/>
    <property type="molecule type" value="Genomic_DNA"/>
</dbReference>
<evidence type="ECO:0000256" key="1">
    <source>
        <dbReference type="ARBA" id="ARBA00022737"/>
    </source>
</evidence>
<dbReference type="Gene3D" id="1.25.10.10">
    <property type="entry name" value="Leucine-rich Repeat Variant"/>
    <property type="match status" value="1"/>
</dbReference>
<dbReference type="InterPro" id="IPR016024">
    <property type="entry name" value="ARM-type_fold"/>
</dbReference>
<gene>
    <name evidence="4" type="ORF">PCOR1329_LOCUS63684</name>
</gene>
<dbReference type="InterPro" id="IPR001313">
    <property type="entry name" value="Pumilio_RNA-bd_rpt"/>
</dbReference>
<feature type="domain" description="PUM-HD" evidence="3">
    <location>
        <begin position="1"/>
        <end position="231"/>
    </location>
</feature>
<evidence type="ECO:0000313" key="4">
    <source>
        <dbReference type="EMBL" id="CAK0880585.1"/>
    </source>
</evidence>
<feature type="repeat" description="Pumilio" evidence="2">
    <location>
        <begin position="95"/>
        <end position="133"/>
    </location>
</feature>
<dbReference type="Proteomes" id="UP001189429">
    <property type="component" value="Unassembled WGS sequence"/>
</dbReference>
<sequence length="237" mass="26162">MREARSNEERAALAGELRGLVWQAIRCPNANHALQKCIEVLPAQATNFIFDELAAGPDGCGGGIGLAARHRYGCRVLERLVEQGHSDWYGALLDALVADSAELSVHAWGSYVIQSTLEHAPRKWRRKLHRMIERNIGLADTKPYARAVISKAIENAEDGELASLAQAISSRPGLLSRMACTRHGYPGVLHLLRALAGAEVHEIRRQLTEEMDTFRRTRYGRIVVAVLKDIADAAPEQ</sequence>
<dbReference type="InterPro" id="IPR033133">
    <property type="entry name" value="PUM-HD"/>
</dbReference>
<evidence type="ECO:0000313" key="5">
    <source>
        <dbReference type="Proteomes" id="UP001189429"/>
    </source>
</evidence>
<keyword evidence="1" id="KW-0677">Repeat</keyword>